<dbReference type="Pfam" id="PF13242">
    <property type="entry name" value="Hydrolase_like"/>
    <property type="match status" value="1"/>
</dbReference>
<dbReference type="PANTHER" id="PTHR19288:SF46">
    <property type="entry name" value="HALOACID DEHALOGENASE-LIKE HYDROLASE DOMAIN-CONTAINING PROTEIN 2"/>
    <property type="match status" value="1"/>
</dbReference>
<evidence type="ECO:0000313" key="5">
    <source>
        <dbReference type="EMBL" id="KUK46808.1"/>
    </source>
</evidence>
<dbReference type="Proteomes" id="UP000064249">
    <property type="component" value="Unassembled WGS sequence"/>
</dbReference>
<feature type="active site" description="Proton donor" evidence="2">
    <location>
        <position position="16"/>
    </location>
</feature>
<dbReference type="EMBL" id="LGFU01000007">
    <property type="protein sequence ID" value="KUK46808.1"/>
    <property type="molecule type" value="Genomic_DNA"/>
</dbReference>
<evidence type="ECO:0000256" key="3">
    <source>
        <dbReference type="PIRSR" id="PIRSR000915-2"/>
    </source>
</evidence>
<sequence length="263" mass="28702">MNTILNETKAVILDMDGVLWKSNQPLCDLKLLFQSFTEHHIQYLFATNNALRTVNQYIEKFHTFGVTVEEWQILTSSIATGYLLAKDFPNGGAVHIMGSKALEATLLEYNFTSTDENPIAVVGGLDMDVSYERIAKASLFIQAGIPFYFTNPDATYPTPQGFLPGAGTFLATLETASGVRAKIAGKPQPFVFEAGLQRLGIKACEALVVGDRLETDILGGFRAGCKTALVLTGVASREDLKTWKPSPDLVLDNIINLFDDTDG</sequence>
<name>A0A124FN50_9CHLR</name>
<feature type="active site" description="Nucleophile" evidence="2">
    <location>
        <position position="14"/>
    </location>
</feature>
<dbReference type="NCBIfam" id="TIGR01460">
    <property type="entry name" value="HAD-SF-IIA"/>
    <property type="match status" value="1"/>
</dbReference>
<dbReference type="InterPro" id="IPR023214">
    <property type="entry name" value="HAD_sf"/>
</dbReference>
<dbReference type="GO" id="GO:0005737">
    <property type="term" value="C:cytoplasm"/>
    <property type="evidence" value="ECO:0007669"/>
    <property type="project" value="TreeGrafter"/>
</dbReference>
<keyword evidence="4" id="KW-0479">Metal-binding</keyword>
<evidence type="ECO:0000313" key="6">
    <source>
        <dbReference type="Proteomes" id="UP000064249"/>
    </source>
</evidence>
<evidence type="ECO:0000256" key="4">
    <source>
        <dbReference type="PIRSR" id="PIRSR000915-3"/>
    </source>
</evidence>
<feature type="binding site" evidence="4">
    <location>
        <position position="14"/>
    </location>
    <ligand>
        <name>Mg(2+)</name>
        <dbReference type="ChEBI" id="CHEBI:18420"/>
    </ligand>
</feature>
<feature type="binding site" evidence="4">
    <location>
        <position position="16"/>
    </location>
    <ligand>
        <name>Mg(2+)</name>
        <dbReference type="ChEBI" id="CHEBI:18420"/>
    </ligand>
</feature>
<keyword evidence="4" id="KW-0460">Magnesium</keyword>
<dbReference type="AlphaFoldDB" id="A0A124FN50"/>
<evidence type="ECO:0000256" key="1">
    <source>
        <dbReference type="PIRNR" id="PIRNR000915"/>
    </source>
</evidence>
<dbReference type="PANTHER" id="PTHR19288">
    <property type="entry name" value="4-NITROPHENYLPHOSPHATASE-RELATED"/>
    <property type="match status" value="1"/>
</dbReference>
<dbReference type="Gene3D" id="3.40.50.1000">
    <property type="entry name" value="HAD superfamily/HAD-like"/>
    <property type="match status" value="2"/>
</dbReference>
<evidence type="ECO:0000256" key="2">
    <source>
        <dbReference type="PIRSR" id="PIRSR000915-1"/>
    </source>
</evidence>
<proteinExistence type="inferred from homology"/>
<dbReference type="PATRIC" id="fig|167964.4.peg.280"/>
<feature type="binding site" evidence="3">
    <location>
        <position position="186"/>
    </location>
    <ligand>
        <name>substrate</name>
    </ligand>
</feature>
<gene>
    <name evidence="5" type="ORF">XD73_0334</name>
</gene>
<dbReference type="GO" id="GO:0046872">
    <property type="term" value="F:metal ion binding"/>
    <property type="evidence" value="ECO:0007669"/>
    <property type="project" value="UniProtKB-KW"/>
</dbReference>
<dbReference type="GO" id="GO:0016791">
    <property type="term" value="F:phosphatase activity"/>
    <property type="evidence" value="ECO:0007669"/>
    <property type="project" value="TreeGrafter"/>
</dbReference>
<dbReference type="InterPro" id="IPR006357">
    <property type="entry name" value="HAD-SF_hydro_IIA"/>
</dbReference>
<dbReference type="InterPro" id="IPR036412">
    <property type="entry name" value="HAD-like_sf"/>
</dbReference>
<accession>A0A124FN50</accession>
<protein>
    <submittedName>
        <fullName evidence="5">Putative phosphatase</fullName>
    </submittedName>
</protein>
<comment type="caution">
    <text evidence="5">The sequence shown here is derived from an EMBL/GenBank/DDBJ whole genome shotgun (WGS) entry which is preliminary data.</text>
</comment>
<dbReference type="PIRSF" id="PIRSF000915">
    <property type="entry name" value="PGP-type_phosphatase"/>
    <property type="match status" value="1"/>
</dbReference>
<comment type="cofactor">
    <cofactor evidence="4">
        <name>Mg(2+)</name>
        <dbReference type="ChEBI" id="CHEBI:18420"/>
    </cofactor>
    <text evidence="4">Divalent metal ions. Mg(2+) is the most effective.</text>
</comment>
<organism evidence="5 6">
    <name type="scientific">Anaerolinea thermophila</name>
    <dbReference type="NCBI Taxonomy" id="167964"/>
    <lineage>
        <taxon>Bacteria</taxon>
        <taxon>Bacillati</taxon>
        <taxon>Chloroflexota</taxon>
        <taxon>Anaerolineae</taxon>
        <taxon>Anaerolineales</taxon>
        <taxon>Anaerolineaceae</taxon>
        <taxon>Anaerolinea</taxon>
    </lineage>
</organism>
<reference evidence="5 6" key="1">
    <citation type="journal article" date="2015" name="MBio">
        <title>Genome-Resolved Metagenomic Analysis Reveals Roles for Candidate Phyla and Other Microbial Community Members in Biogeochemical Transformations in Oil Reservoirs.</title>
        <authorList>
            <person name="Hu P."/>
            <person name="Tom L."/>
            <person name="Singh A."/>
            <person name="Thomas B.C."/>
            <person name="Baker B.J."/>
            <person name="Piceno Y.M."/>
            <person name="Andersen G.L."/>
            <person name="Banfield J.F."/>
        </authorList>
    </citation>
    <scope>NUCLEOTIDE SEQUENCE [LARGE SCALE GENOMIC DNA]</scope>
    <source>
        <strain evidence="5">46_16</strain>
    </source>
</reference>
<dbReference type="Pfam" id="PF13344">
    <property type="entry name" value="Hydrolase_6"/>
    <property type="match status" value="1"/>
</dbReference>
<feature type="binding site" evidence="4">
    <location>
        <position position="211"/>
    </location>
    <ligand>
        <name>Mg(2+)</name>
        <dbReference type="ChEBI" id="CHEBI:18420"/>
    </ligand>
</feature>
<dbReference type="SUPFAM" id="SSF56784">
    <property type="entry name" value="HAD-like"/>
    <property type="match status" value="1"/>
</dbReference>
<comment type="similarity">
    <text evidence="1">Belongs to the HAD-like hydrolase superfamily.</text>
</comment>